<keyword evidence="7" id="KW-0560">Oxidoreductase</keyword>
<dbReference type="InterPro" id="IPR004017">
    <property type="entry name" value="Cys_rich_dom"/>
</dbReference>
<dbReference type="InterPro" id="IPR016167">
    <property type="entry name" value="FAD-bd_PCMH_sub1"/>
</dbReference>
<dbReference type="InterPro" id="IPR004113">
    <property type="entry name" value="FAD-bd_oxidored_4_C"/>
</dbReference>
<dbReference type="InterPro" id="IPR017896">
    <property type="entry name" value="4Fe4S_Fe-S-bd"/>
</dbReference>
<keyword evidence="8" id="KW-0408">Iron</keyword>
<dbReference type="EMBL" id="LO017727">
    <property type="protein sequence ID" value="CRH04405.1"/>
    <property type="molecule type" value="Genomic_DNA"/>
</dbReference>
<dbReference type="AlphaFoldDB" id="A0A1S7LC94"/>
<dbReference type="PANTHER" id="PTHR11748:SF111">
    <property type="entry name" value="D-LACTATE DEHYDROGENASE, MITOCHONDRIAL-RELATED"/>
    <property type="match status" value="1"/>
</dbReference>
<dbReference type="GO" id="GO:0046872">
    <property type="term" value="F:metal ion binding"/>
    <property type="evidence" value="ECO:0007669"/>
    <property type="project" value="UniProtKB-KW"/>
</dbReference>
<evidence type="ECO:0000256" key="10">
    <source>
        <dbReference type="ARBA" id="ARBA00038897"/>
    </source>
</evidence>
<feature type="domain" description="4Fe-4S ferredoxin-type" evidence="11">
    <location>
        <begin position="535"/>
        <end position="566"/>
    </location>
</feature>
<gene>
    <name evidence="13" type="ORF">MAGMO_0191</name>
</gene>
<feature type="domain" description="4Fe-4S ferredoxin-type" evidence="11">
    <location>
        <begin position="588"/>
        <end position="618"/>
    </location>
</feature>
<dbReference type="PROSITE" id="PS00198">
    <property type="entry name" value="4FE4S_FER_1"/>
    <property type="match status" value="2"/>
</dbReference>
<dbReference type="PROSITE" id="PS51379">
    <property type="entry name" value="4FE4S_FER_2"/>
    <property type="match status" value="2"/>
</dbReference>
<dbReference type="InterPro" id="IPR036318">
    <property type="entry name" value="FAD-bd_PCMH-like_sf"/>
</dbReference>
<dbReference type="PROSITE" id="PS51387">
    <property type="entry name" value="FAD_PCMH"/>
    <property type="match status" value="1"/>
</dbReference>
<keyword evidence="4" id="KW-0479">Metal-binding</keyword>
<dbReference type="SUPFAM" id="SSF55103">
    <property type="entry name" value="FAD-linked oxidases, C-terminal domain"/>
    <property type="match status" value="1"/>
</dbReference>
<evidence type="ECO:0000313" key="13">
    <source>
        <dbReference type="EMBL" id="CRH04405.1"/>
    </source>
</evidence>
<dbReference type="InterPro" id="IPR009051">
    <property type="entry name" value="Helical_ferredxn"/>
</dbReference>
<proteinExistence type="inferred from homology"/>
<dbReference type="Gene3D" id="3.30.70.2740">
    <property type="match status" value="1"/>
</dbReference>
<feature type="domain" description="FAD-binding PCMH-type" evidence="12">
    <location>
        <begin position="43"/>
        <end position="271"/>
    </location>
</feature>
<dbReference type="Pfam" id="PF13183">
    <property type="entry name" value="Fer4_8"/>
    <property type="match status" value="1"/>
</dbReference>
<protein>
    <recommendedName>
        <fullName evidence="10">D-lactate dehydrogenase (cytochrome)</fullName>
        <ecNumber evidence="10">1.1.2.4</ecNumber>
    </recommendedName>
</protein>
<dbReference type="Gene3D" id="3.30.70.2190">
    <property type="match status" value="1"/>
</dbReference>
<evidence type="ECO:0000256" key="2">
    <source>
        <dbReference type="ARBA" id="ARBA00008000"/>
    </source>
</evidence>
<dbReference type="GO" id="GO:0071949">
    <property type="term" value="F:FAD binding"/>
    <property type="evidence" value="ECO:0007669"/>
    <property type="project" value="InterPro"/>
</dbReference>
<dbReference type="InterPro" id="IPR016169">
    <property type="entry name" value="FAD-bd_PCMH_sub2"/>
</dbReference>
<dbReference type="Gene3D" id="1.10.1060.10">
    <property type="entry name" value="Alpha-helical ferredoxin"/>
    <property type="match status" value="1"/>
</dbReference>
<keyword evidence="3" id="KW-0285">Flavoprotein</keyword>
<keyword evidence="6" id="KW-0809">Transit peptide</keyword>
<comment type="cofactor">
    <cofactor evidence="1">
        <name>FAD</name>
        <dbReference type="ChEBI" id="CHEBI:57692"/>
    </cofactor>
</comment>
<dbReference type="Gene3D" id="3.30.43.10">
    <property type="entry name" value="Uridine Diphospho-n-acetylenolpyruvylglucosamine Reductase, domain 2"/>
    <property type="match status" value="1"/>
</dbReference>
<dbReference type="InterPro" id="IPR017900">
    <property type="entry name" value="4Fe4S_Fe_S_CS"/>
</dbReference>
<dbReference type="GO" id="GO:0051536">
    <property type="term" value="F:iron-sulfur cluster binding"/>
    <property type="evidence" value="ECO:0007669"/>
    <property type="project" value="UniProtKB-KW"/>
</dbReference>
<evidence type="ECO:0000256" key="4">
    <source>
        <dbReference type="ARBA" id="ARBA00022723"/>
    </source>
</evidence>
<dbReference type="Gene3D" id="3.30.465.10">
    <property type="match status" value="1"/>
</dbReference>
<dbReference type="Gene3D" id="1.10.45.10">
    <property type="entry name" value="Vanillyl-alcohol Oxidase, Chain A, domain 4"/>
    <property type="match status" value="1"/>
</dbReference>
<evidence type="ECO:0000256" key="3">
    <source>
        <dbReference type="ARBA" id="ARBA00022630"/>
    </source>
</evidence>
<organism evidence="13">
    <name type="scientific">Magnetococcus massalia (strain MO-1)</name>
    <dbReference type="NCBI Taxonomy" id="451514"/>
    <lineage>
        <taxon>Bacteria</taxon>
        <taxon>Pseudomonadati</taxon>
        <taxon>Pseudomonadota</taxon>
        <taxon>Magnetococcia</taxon>
        <taxon>Magnetococcales</taxon>
        <taxon>Magnetococcaceae</taxon>
        <taxon>Magnetococcus</taxon>
    </lineage>
</organism>
<keyword evidence="9" id="KW-0411">Iron-sulfur</keyword>
<dbReference type="Pfam" id="PF01565">
    <property type="entry name" value="FAD_binding_4"/>
    <property type="match status" value="1"/>
</dbReference>
<evidence type="ECO:0000259" key="11">
    <source>
        <dbReference type="PROSITE" id="PS51379"/>
    </source>
</evidence>
<dbReference type="GO" id="GO:0008720">
    <property type="term" value="F:D-lactate dehydrogenase (NAD+) activity"/>
    <property type="evidence" value="ECO:0007669"/>
    <property type="project" value="TreeGrafter"/>
</dbReference>
<dbReference type="InterPro" id="IPR016164">
    <property type="entry name" value="FAD-linked_Oxase-like_C"/>
</dbReference>
<accession>A0A1S7LC94</accession>
<evidence type="ECO:0000256" key="8">
    <source>
        <dbReference type="ARBA" id="ARBA00023004"/>
    </source>
</evidence>
<dbReference type="InterPro" id="IPR016166">
    <property type="entry name" value="FAD-bd_PCMH"/>
</dbReference>
<reference evidence="13" key="1">
    <citation type="submission" date="2015-04" db="EMBL/GenBank/DDBJ databases">
        <authorList>
            <person name="Syromyatnikov M.Y."/>
            <person name="Popov V.N."/>
        </authorList>
    </citation>
    <scope>NUCLEOTIDE SEQUENCE</scope>
    <source>
        <strain evidence="13">MO-1</strain>
    </source>
</reference>
<dbReference type="GO" id="GO:1903457">
    <property type="term" value="P:lactate catabolic process"/>
    <property type="evidence" value="ECO:0007669"/>
    <property type="project" value="TreeGrafter"/>
</dbReference>
<comment type="similarity">
    <text evidence="2">Belongs to the FAD-binding oxidoreductase/transferase type 4 family.</text>
</comment>
<dbReference type="InterPro" id="IPR006094">
    <property type="entry name" value="Oxid_FAD_bind_N"/>
</dbReference>
<dbReference type="Pfam" id="PF02913">
    <property type="entry name" value="FAD-oxidase_C"/>
    <property type="match status" value="1"/>
</dbReference>
<dbReference type="InterPro" id="IPR016171">
    <property type="entry name" value="Vanillyl_alc_oxidase_C-sub2"/>
</dbReference>
<dbReference type="Pfam" id="PF02754">
    <property type="entry name" value="CCG"/>
    <property type="match status" value="2"/>
</dbReference>
<evidence type="ECO:0000259" key="12">
    <source>
        <dbReference type="PROSITE" id="PS51387"/>
    </source>
</evidence>
<evidence type="ECO:0000256" key="9">
    <source>
        <dbReference type="ARBA" id="ARBA00023014"/>
    </source>
</evidence>
<dbReference type="SUPFAM" id="SSF46548">
    <property type="entry name" value="alpha-helical ferredoxin"/>
    <property type="match status" value="1"/>
</dbReference>
<evidence type="ECO:0000256" key="7">
    <source>
        <dbReference type="ARBA" id="ARBA00023002"/>
    </source>
</evidence>
<sequence length="942" mass="102798">MGHLTEQSPFEQLADDLRALIPAERIIQDPLRRMTYATDASFYQMVPGLVVIVWSDQEVQGLLKAAHAWHLPVTFRASGTSLSGQAVTDGVLAMLGDGWQQCQIHESGQQINLGPGVIGAEANRALAGYQRKIGPDPASINAARIGGIAANNASGMCCGTADNSYKTLQGMRLILADGTLLDTRDAQSREAFIQAHPIFVARLKMLAQQTRENSALRRLIARKFQIKNTTGYSLNALIDYEDPIDILSHLMIGSEGTLGFISEITFRTVEDPPHQASALLFFATVKEACEAVVALQQSPVSAVELIDRRGLKSVELRPELPDYIRHLGEEATALLVETRAAGSEQLAQQIEQITQSIRTHTTLHPVAFSSDPKVCQQLWSVRKGLFPSLGTLRAPGTTVIIEDVAFPLERLAVATQGLQQLFTKHGYDDAIIFGHALEGNLHFVFAQDFATPSEVERYSQFMDDVATLVVDKHGGSLKAEHGTGRNMAPFVEQEWGAEAYRLMQQIKQLFDPYGLLNPGVILSDDPELHLKNLKPTPAMDAMIDTCIECGFCEPTCPSTHLTLTPRQRIAGWRQIGNAEGKQAELLRRAFDHDGLDTCAACGLCATVCPMGIETGQLTRKLRGEGASSRQQGIANWSAEHYAGVLQTARLGLGAAAATQRLVGPRIMDKLGSHAHSLSGGRLPQWSHTLPTPVKQPVVAAEERDSQRPKVVYYPSCVSRTMGPQLDDVGSEALPVVVERLLKKAGYAMVLPDHLNGLCCGKPFESKGLERTANGQAERLSEALYQASEQGKWPILIDTSPCTLRMQQHLKGSLPVVDLAEFLHLTLLPKLQLGQKIPSVALHHTCSSRRMGLMEHLEGVARACAEEVVIPQKVGCCGFAGDRGFTEPELNAHALRHLAEQLPDHCHEGVSTSRTCEIGLSLHGERPYRSIAHLLDRMAKEPV</sequence>
<dbReference type="PANTHER" id="PTHR11748">
    <property type="entry name" value="D-LACTATE DEHYDROGENASE"/>
    <property type="match status" value="1"/>
</dbReference>
<keyword evidence="5" id="KW-0274">FAD</keyword>
<dbReference type="SUPFAM" id="SSF56176">
    <property type="entry name" value="FAD-binding/transporter-associated domain-like"/>
    <property type="match status" value="1"/>
</dbReference>
<dbReference type="EC" id="1.1.2.4" evidence="10"/>
<dbReference type="GO" id="GO:0004458">
    <property type="term" value="F:D-lactate dehydrogenase (cytochrome) activity"/>
    <property type="evidence" value="ECO:0007669"/>
    <property type="project" value="UniProtKB-EC"/>
</dbReference>
<name>A0A1S7LC94_MAGMO</name>
<dbReference type="FunFam" id="1.10.45.10:FF:000001">
    <property type="entry name" value="D-lactate dehydrogenase mitochondrial"/>
    <property type="match status" value="1"/>
</dbReference>
<evidence type="ECO:0000256" key="5">
    <source>
        <dbReference type="ARBA" id="ARBA00022827"/>
    </source>
</evidence>
<evidence type="ECO:0000256" key="6">
    <source>
        <dbReference type="ARBA" id="ARBA00022946"/>
    </source>
</evidence>
<evidence type="ECO:0000256" key="1">
    <source>
        <dbReference type="ARBA" id="ARBA00001974"/>
    </source>
</evidence>